<keyword evidence="1" id="KW-0472">Membrane</keyword>
<keyword evidence="1" id="KW-0812">Transmembrane</keyword>
<dbReference type="EMBL" id="JABEOV010000005">
    <property type="protein sequence ID" value="NNG52453.1"/>
    <property type="molecule type" value="Genomic_DNA"/>
</dbReference>
<organism evidence="2 3">
    <name type="scientific">Sphingomonas sanguinis</name>
    <dbReference type="NCBI Taxonomy" id="33051"/>
    <lineage>
        <taxon>Bacteria</taxon>
        <taxon>Pseudomonadati</taxon>
        <taxon>Pseudomonadota</taxon>
        <taxon>Alphaproteobacteria</taxon>
        <taxon>Sphingomonadales</taxon>
        <taxon>Sphingomonadaceae</taxon>
        <taxon>Sphingomonas</taxon>
    </lineage>
</organism>
<sequence>MAADRIDGWVSDIDVLDGIRQISPAKVATILGLAILCWTLIAAILVDLLG</sequence>
<dbReference type="GeneID" id="78488302"/>
<evidence type="ECO:0000256" key="1">
    <source>
        <dbReference type="SAM" id="Phobius"/>
    </source>
</evidence>
<evidence type="ECO:0000313" key="3">
    <source>
        <dbReference type="Proteomes" id="UP000557656"/>
    </source>
</evidence>
<keyword evidence="1" id="KW-1133">Transmembrane helix</keyword>
<dbReference type="Proteomes" id="UP000557656">
    <property type="component" value="Unassembled WGS sequence"/>
</dbReference>
<accession>A0ABX1UE66</accession>
<dbReference type="RefSeq" id="WP_156477624.1">
    <property type="nucleotide sequence ID" value="NZ_JABEOV010000005.1"/>
</dbReference>
<comment type="caution">
    <text evidence="2">The sequence shown here is derived from an EMBL/GenBank/DDBJ whole genome shotgun (WGS) entry which is preliminary data.</text>
</comment>
<protein>
    <submittedName>
        <fullName evidence="2">Uncharacterized protein</fullName>
    </submittedName>
</protein>
<reference evidence="2 3" key="1">
    <citation type="submission" date="2020-05" db="EMBL/GenBank/DDBJ databases">
        <title>Draft Genome Sequences of Sphingomonas sp. Isolated from the International Space Station.</title>
        <authorList>
            <person name="Bijlani S."/>
            <person name="Singh N.K."/>
            <person name="Mason C.E."/>
            <person name="Wang C.C."/>
            <person name="Venkateswaran K."/>
        </authorList>
    </citation>
    <scope>NUCLEOTIDE SEQUENCE [LARGE SCALE GENOMIC DNA]</scope>
    <source>
        <strain evidence="2 3">IIF7SW-B5</strain>
    </source>
</reference>
<proteinExistence type="predicted"/>
<keyword evidence="3" id="KW-1185">Reference proteome</keyword>
<evidence type="ECO:0000313" key="2">
    <source>
        <dbReference type="EMBL" id="NNG52453.1"/>
    </source>
</evidence>
<feature type="transmembrane region" description="Helical" evidence="1">
    <location>
        <begin position="27"/>
        <end position="49"/>
    </location>
</feature>
<gene>
    <name evidence="2" type="ORF">HKX05_03715</name>
</gene>
<name>A0ABX1UE66_9SPHN</name>